<accession>A0A371H5S9</accession>
<dbReference type="OrthoDB" id="1935586at2759"/>
<protein>
    <submittedName>
        <fullName evidence="1">Uncharacterized protein</fullName>
    </submittedName>
</protein>
<comment type="caution">
    <text evidence="1">The sequence shown here is derived from an EMBL/GenBank/DDBJ whole genome shotgun (WGS) entry which is preliminary data.</text>
</comment>
<proteinExistence type="predicted"/>
<reference evidence="1" key="1">
    <citation type="submission" date="2018-05" db="EMBL/GenBank/DDBJ databases">
        <title>Draft genome of Mucuna pruriens seed.</title>
        <authorList>
            <person name="Nnadi N.E."/>
            <person name="Vos R."/>
            <person name="Hasami M.H."/>
            <person name="Devisetty U.K."/>
            <person name="Aguiy J.C."/>
        </authorList>
    </citation>
    <scope>NUCLEOTIDE SEQUENCE [LARGE SCALE GENOMIC DNA]</scope>
    <source>
        <strain evidence="1">JCA_2017</strain>
    </source>
</reference>
<dbReference type="Proteomes" id="UP000257109">
    <property type="component" value="Unassembled WGS sequence"/>
</dbReference>
<gene>
    <name evidence="1" type="ORF">CR513_19001</name>
</gene>
<evidence type="ECO:0000313" key="2">
    <source>
        <dbReference type="Proteomes" id="UP000257109"/>
    </source>
</evidence>
<keyword evidence="2" id="KW-1185">Reference proteome</keyword>
<sequence length="77" mass="9371">MKACSKPSLFTSCMRRQGFIWKKREQYARSANKGRKEVLFKEKDLKKDRFPYLRKYKLFSRGDDPFKILKKINDNVY</sequence>
<dbReference type="EMBL" id="QJKJ01003503">
    <property type="protein sequence ID" value="RDX98149.1"/>
    <property type="molecule type" value="Genomic_DNA"/>
</dbReference>
<evidence type="ECO:0000313" key="1">
    <source>
        <dbReference type="EMBL" id="RDX98149.1"/>
    </source>
</evidence>
<name>A0A371H5S9_MUCPR</name>
<organism evidence="1 2">
    <name type="scientific">Mucuna pruriens</name>
    <name type="common">Velvet bean</name>
    <name type="synonym">Dolichos pruriens</name>
    <dbReference type="NCBI Taxonomy" id="157652"/>
    <lineage>
        <taxon>Eukaryota</taxon>
        <taxon>Viridiplantae</taxon>
        <taxon>Streptophyta</taxon>
        <taxon>Embryophyta</taxon>
        <taxon>Tracheophyta</taxon>
        <taxon>Spermatophyta</taxon>
        <taxon>Magnoliopsida</taxon>
        <taxon>eudicotyledons</taxon>
        <taxon>Gunneridae</taxon>
        <taxon>Pentapetalae</taxon>
        <taxon>rosids</taxon>
        <taxon>fabids</taxon>
        <taxon>Fabales</taxon>
        <taxon>Fabaceae</taxon>
        <taxon>Papilionoideae</taxon>
        <taxon>50 kb inversion clade</taxon>
        <taxon>NPAAA clade</taxon>
        <taxon>indigoferoid/millettioid clade</taxon>
        <taxon>Phaseoleae</taxon>
        <taxon>Mucuna</taxon>
    </lineage>
</organism>
<dbReference type="AlphaFoldDB" id="A0A371H5S9"/>
<feature type="non-terminal residue" evidence="1">
    <location>
        <position position="1"/>
    </location>
</feature>